<evidence type="ECO:0000313" key="9">
    <source>
        <dbReference type="Proteomes" id="UP001172101"/>
    </source>
</evidence>
<feature type="transmembrane region" description="Helical" evidence="7">
    <location>
        <begin position="222"/>
        <end position="245"/>
    </location>
</feature>
<comment type="subcellular location">
    <subcellularLocation>
        <location evidence="1">Membrane</location>
        <topology evidence="1">Multi-pass membrane protein</topology>
    </subcellularLocation>
</comment>
<dbReference type="InterPro" id="IPR039020">
    <property type="entry name" value="PaxB-like"/>
</dbReference>
<keyword evidence="9" id="KW-1185">Reference proteome</keyword>
<evidence type="ECO:0000256" key="5">
    <source>
        <dbReference type="ARBA" id="ARBA00022989"/>
    </source>
</evidence>
<evidence type="ECO:0000256" key="2">
    <source>
        <dbReference type="ARBA" id="ARBA00005179"/>
    </source>
</evidence>
<keyword evidence="4 7" id="KW-0812">Transmembrane</keyword>
<evidence type="ECO:0000256" key="7">
    <source>
        <dbReference type="SAM" id="Phobius"/>
    </source>
</evidence>
<dbReference type="GO" id="GO:0016829">
    <property type="term" value="F:lyase activity"/>
    <property type="evidence" value="ECO:0007669"/>
    <property type="project" value="InterPro"/>
</dbReference>
<dbReference type="Proteomes" id="UP001172101">
    <property type="component" value="Unassembled WGS sequence"/>
</dbReference>
<dbReference type="GeneID" id="85321415"/>
<accession>A0AA40ACH7</accession>
<dbReference type="EMBL" id="JAUIRO010000005">
    <property type="protein sequence ID" value="KAK0713282.1"/>
    <property type="molecule type" value="Genomic_DNA"/>
</dbReference>
<feature type="transmembrane region" description="Helical" evidence="7">
    <location>
        <begin position="160"/>
        <end position="182"/>
    </location>
</feature>
<comment type="pathway">
    <text evidence="2">Secondary metabolite biosynthesis.</text>
</comment>
<organism evidence="8 9">
    <name type="scientific">Lasiosphaeria miniovina</name>
    <dbReference type="NCBI Taxonomy" id="1954250"/>
    <lineage>
        <taxon>Eukaryota</taxon>
        <taxon>Fungi</taxon>
        <taxon>Dikarya</taxon>
        <taxon>Ascomycota</taxon>
        <taxon>Pezizomycotina</taxon>
        <taxon>Sordariomycetes</taxon>
        <taxon>Sordariomycetidae</taxon>
        <taxon>Sordariales</taxon>
        <taxon>Lasiosphaeriaceae</taxon>
        <taxon>Lasiosphaeria</taxon>
    </lineage>
</organism>
<evidence type="ECO:0000313" key="8">
    <source>
        <dbReference type="EMBL" id="KAK0713282.1"/>
    </source>
</evidence>
<keyword evidence="6 7" id="KW-0472">Membrane</keyword>
<dbReference type="PANTHER" id="PTHR42038">
    <property type="match status" value="1"/>
</dbReference>
<feature type="transmembrane region" description="Helical" evidence="7">
    <location>
        <begin position="194"/>
        <end position="216"/>
    </location>
</feature>
<reference evidence="8" key="1">
    <citation type="submission" date="2023-06" db="EMBL/GenBank/DDBJ databases">
        <title>Genome-scale phylogeny and comparative genomics of the fungal order Sordariales.</title>
        <authorList>
            <consortium name="Lawrence Berkeley National Laboratory"/>
            <person name="Hensen N."/>
            <person name="Bonometti L."/>
            <person name="Westerberg I."/>
            <person name="Brannstrom I.O."/>
            <person name="Guillou S."/>
            <person name="Cros-Aarteil S."/>
            <person name="Calhoun S."/>
            <person name="Haridas S."/>
            <person name="Kuo A."/>
            <person name="Mondo S."/>
            <person name="Pangilinan J."/>
            <person name="Riley R."/>
            <person name="LaButti K."/>
            <person name="Andreopoulos B."/>
            <person name="Lipzen A."/>
            <person name="Chen C."/>
            <person name="Yanf M."/>
            <person name="Daum C."/>
            <person name="Ng V."/>
            <person name="Clum A."/>
            <person name="Steindorff A."/>
            <person name="Ohm R."/>
            <person name="Martin F."/>
            <person name="Silar P."/>
            <person name="Natvig D."/>
            <person name="Lalanne C."/>
            <person name="Gautier V."/>
            <person name="Ament-velasquez S.L."/>
            <person name="Kruys A."/>
            <person name="Hutchinson M.I."/>
            <person name="Powell A.J."/>
            <person name="Barry K."/>
            <person name="Miller A.N."/>
            <person name="Grigoriev I.V."/>
            <person name="Debuchy R."/>
            <person name="Gladieux P."/>
            <person name="Thoren M.H."/>
            <person name="Johannesson H."/>
        </authorList>
    </citation>
    <scope>NUCLEOTIDE SEQUENCE</scope>
    <source>
        <strain evidence="8">SMH2392-1A</strain>
    </source>
</reference>
<evidence type="ECO:0000256" key="4">
    <source>
        <dbReference type="ARBA" id="ARBA00022692"/>
    </source>
</evidence>
<comment type="caution">
    <text evidence="8">The sequence shown here is derived from an EMBL/GenBank/DDBJ whole genome shotgun (WGS) entry which is preliminary data.</text>
</comment>
<feature type="transmembrane region" description="Helical" evidence="7">
    <location>
        <begin position="51"/>
        <end position="69"/>
    </location>
</feature>
<gene>
    <name evidence="8" type="ORF">B0T26DRAFT_650037</name>
</gene>
<evidence type="ECO:0000256" key="3">
    <source>
        <dbReference type="ARBA" id="ARBA00006757"/>
    </source>
</evidence>
<feature type="transmembrane region" description="Helical" evidence="7">
    <location>
        <begin position="12"/>
        <end position="30"/>
    </location>
</feature>
<dbReference type="GO" id="GO:0016020">
    <property type="term" value="C:membrane"/>
    <property type="evidence" value="ECO:0007669"/>
    <property type="project" value="UniProtKB-SubCell"/>
</dbReference>
<sequence>MGSNDVPPEGCPWWLIPMHMGLLGVGLLLWDATYVLMVRRAMATKSYSMPLLGLAINLSWELVYLFYVVEMPIETAGFLFWLLLDVGLVYTTLRFAPEDWKNTSPWVGRNIAWILALMTAVGCFGNYSFAAWWLAEPGMGSGDKAGKWWHGQEGHDTTELAFWSAGFAQVVASAGSIAMLIVRGHSGGTGYAIWFCRAMGTLFGLVLCNVLMWWYWPEAHGFIVSPFAVFLWATAIACDIAYPLVLWQVRRLEQVLPDGRVIAGGGLASSPKTFGVKKGQ</sequence>
<name>A0AA40ACH7_9PEZI</name>
<feature type="transmembrane region" description="Helical" evidence="7">
    <location>
        <begin position="75"/>
        <end position="93"/>
    </location>
</feature>
<comment type="similarity">
    <text evidence="3">Belongs to the paxB family.</text>
</comment>
<evidence type="ECO:0000256" key="1">
    <source>
        <dbReference type="ARBA" id="ARBA00004141"/>
    </source>
</evidence>
<evidence type="ECO:0000256" key="6">
    <source>
        <dbReference type="ARBA" id="ARBA00023136"/>
    </source>
</evidence>
<protein>
    <submittedName>
        <fullName evidence="8">Uncharacterized protein</fullName>
    </submittedName>
</protein>
<dbReference type="AlphaFoldDB" id="A0AA40ACH7"/>
<feature type="transmembrane region" description="Helical" evidence="7">
    <location>
        <begin position="113"/>
        <end position="135"/>
    </location>
</feature>
<keyword evidence="5 7" id="KW-1133">Transmembrane helix</keyword>
<dbReference type="RefSeq" id="XP_060294605.1">
    <property type="nucleotide sequence ID" value="XM_060438145.1"/>
</dbReference>
<proteinExistence type="inferred from homology"/>
<dbReference type="PANTHER" id="PTHR42038:SF2">
    <property type="entry name" value="TERPENE CYCLASE AUSL"/>
    <property type="match status" value="1"/>
</dbReference>
<dbReference type="Pfam" id="PF25129">
    <property type="entry name" value="Pyr4-TMTC"/>
    <property type="match status" value="1"/>
</dbReference>